<sequence>MPTPQKNNNFNGRSKRDQNGKNPQIRVNDRIRAPRVRVVTAAGDQLGVMPTREALAKAKEIGLDLVEIAPNADPPVCRLIDYGKFKYMQAKLQKNNKAKAARMKEIKLRVGTDVNDYNVKMGRTEQFLDHGHKVRFQLRFRNRENAHKELGLDVMAKVVEDMKTMGKVDQPAKLAGNTVTMVLAPLPAGQRVKKFKKYEDENFDTESEEFDAKDDVLDDES</sequence>
<dbReference type="InterPro" id="IPR036788">
    <property type="entry name" value="T_IF-3_C_sf"/>
</dbReference>
<dbReference type="InterPro" id="IPR036787">
    <property type="entry name" value="T_IF-3_N_sf"/>
</dbReference>
<dbReference type="PANTHER" id="PTHR10938:SF0">
    <property type="entry name" value="TRANSLATION INITIATION FACTOR IF-3, MITOCHONDRIAL"/>
    <property type="match status" value="1"/>
</dbReference>
<reference evidence="9" key="2">
    <citation type="submission" date="2021-04" db="EMBL/GenBank/DDBJ databases">
        <authorList>
            <person name="Gilroy R."/>
        </authorList>
    </citation>
    <scope>NUCLEOTIDE SEQUENCE</scope>
    <source>
        <strain evidence="9">14975</strain>
    </source>
</reference>
<feature type="region of interest" description="Disordered" evidence="6">
    <location>
        <begin position="202"/>
        <end position="221"/>
    </location>
</feature>
<dbReference type="PANTHER" id="PTHR10938">
    <property type="entry name" value="TRANSLATION INITIATION FACTOR IF-3"/>
    <property type="match status" value="1"/>
</dbReference>
<protein>
    <recommendedName>
        <fullName evidence="4 5">Translation initiation factor IF-3</fullName>
    </recommendedName>
</protein>
<dbReference type="Gene3D" id="3.10.20.80">
    <property type="entry name" value="Translation initiation factor 3 (IF-3), N-terminal domain"/>
    <property type="match status" value="1"/>
</dbReference>
<dbReference type="GO" id="GO:0016020">
    <property type="term" value="C:membrane"/>
    <property type="evidence" value="ECO:0007669"/>
    <property type="project" value="TreeGrafter"/>
</dbReference>
<comment type="subunit">
    <text evidence="4">Monomer.</text>
</comment>
<evidence type="ECO:0000256" key="6">
    <source>
        <dbReference type="SAM" id="MobiDB-lite"/>
    </source>
</evidence>
<keyword evidence="4" id="KW-0963">Cytoplasm</keyword>
<comment type="subcellular location">
    <subcellularLocation>
        <location evidence="4">Cytoplasm</location>
    </subcellularLocation>
</comment>
<dbReference type="GO" id="GO:0003743">
    <property type="term" value="F:translation initiation factor activity"/>
    <property type="evidence" value="ECO:0007669"/>
    <property type="project" value="UniProtKB-UniRule"/>
</dbReference>
<evidence type="ECO:0000313" key="9">
    <source>
        <dbReference type="EMBL" id="HIX20690.1"/>
    </source>
</evidence>
<evidence type="ECO:0000256" key="3">
    <source>
        <dbReference type="ARBA" id="ARBA00022917"/>
    </source>
</evidence>
<dbReference type="SUPFAM" id="SSF55200">
    <property type="entry name" value="Translation initiation factor IF3, C-terminal domain"/>
    <property type="match status" value="1"/>
</dbReference>
<dbReference type="AlphaFoldDB" id="A0A9D2AHS8"/>
<feature type="domain" description="Translation initiation factor 3 N-terminal" evidence="8">
    <location>
        <begin position="27"/>
        <end position="95"/>
    </location>
</feature>
<gene>
    <name evidence="4 9" type="primary">infC</name>
    <name evidence="9" type="ORF">H9862_08840</name>
</gene>
<keyword evidence="2 4" id="KW-0396">Initiation factor</keyword>
<keyword evidence="3 4" id="KW-0648">Protein biosynthesis</keyword>
<comment type="similarity">
    <text evidence="1 4">Belongs to the IF-3 family.</text>
</comment>
<dbReference type="FunFam" id="3.10.20.80:FF:000001">
    <property type="entry name" value="Translation initiation factor IF-3"/>
    <property type="match status" value="1"/>
</dbReference>
<name>A0A9D2AHS8_9BACT</name>
<evidence type="ECO:0000256" key="5">
    <source>
        <dbReference type="NCBIfam" id="TIGR00168"/>
    </source>
</evidence>
<comment type="function">
    <text evidence="4">IF-3 binds to the 30S ribosomal subunit and shifts the equilibrium between 70S ribosomes and their 50S and 30S subunits in favor of the free subunits, thus enhancing the availability of 30S subunits on which protein synthesis initiation begins.</text>
</comment>
<evidence type="ECO:0000313" key="10">
    <source>
        <dbReference type="Proteomes" id="UP000823964"/>
    </source>
</evidence>
<dbReference type="Pfam" id="PF05198">
    <property type="entry name" value="IF3_N"/>
    <property type="match status" value="1"/>
</dbReference>
<organism evidence="9 10">
    <name type="scientific">Candidatus Akkermansia intestinigallinarum</name>
    <dbReference type="NCBI Taxonomy" id="2838431"/>
    <lineage>
        <taxon>Bacteria</taxon>
        <taxon>Pseudomonadati</taxon>
        <taxon>Verrucomicrobiota</taxon>
        <taxon>Verrucomicrobiia</taxon>
        <taxon>Verrucomicrobiales</taxon>
        <taxon>Akkermansiaceae</taxon>
        <taxon>Akkermansia</taxon>
    </lineage>
</organism>
<dbReference type="SUPFAM" id="SSF54364">
    <property type="entry name" value="Translation initiation factor IF3, N-terminal domain"/>
    <property type="match status" value="1"/>
</dbReference>
<dbReference type="GO" id="GO:0005829">
    <property type="term" value="C:cytosol"/>
    <property type="evidence" value="ECO:0007669"/>
    <property type="project" value="TreeGrafter"/>
</dbReference>
<dbReference type="NCBIfam" id="TIGR00168">
    <property type="entry name" value="infC"/>
    <property type="match status" value="1"/>
</dbReference>
<dbReference type="InterPro" id="IPR019815">
    <property type="entry name" value="Translation_initiation_fac_3_C"/>
</dbReference>
<dbReference type="Gene3D" id="3.30.110.10">
    <property type="entry name" value="Translation initiation factor 3 (IF-3), C-terminal domain"/>
    <property type="match status" value="1"/>
</dbReference>
<dbReference type="GO" id="GO:0043022">
    <property type="term" value="F:ribosome binding"/>
    <property type="evidence" value="ECO:0007669"/>
    <property type="project" value="TreeGrafter"/>
</dbReference>
<dbReference type="EMBL" id="DXFQ01000168">
    <property type="protein sequence ID" value="HIX20690.1"/>
    <property type="molecule type" value="Genomic_DNA"/>
</dbReference>
<proteinExistence type="inferred from homology"/>
<comment type="caution">
    <text evidence="9">The sequence shown here is derived from an EMBL/GenBank/DDBJ whole genome shotgun (WGS) entry which is preliminary data.</text>
</comment>
<feature type="domain" description="Translation initiation factor 3 C-terminal" evidence="7">
    <location>
        <begin position="102"/>
        <end position="185"/>
    </location>
</feature>
<dbReference type="Pfam" id="PF00707">
    <property type="entry name" value="IF3_C"/>
    <property type="match status" value="1"/>
</dbReference>
<evidence type="ECO:0000259" key="7">
    <source>
        <dbReference type="Pfam" id="PF00707"/>
    </source>
</evidence>
<feature type="region of interest" description="Disordered" evidence="6">
    <location>
        <begin position="1"/>
        <end position="27"/>
    </location>
</feature>
<dbReference type="Proteomes" id="UP000823964">
    <property type="component" value="Unassembled WGS sequence"/>
</dbReference>
<evidence type="ECO:0000256" key="4">
    <source>
        <dbReference type="HAMAP-Rule" id="MF_00080"/>
    </source>
</evidence>
<dbReference type="InterPro" id="IPR019814">
    <property type="entry name" value="Translation_initiation_fac_3_N"/>
</dbReference>
<accession>A0A9D2AHS8</accession>
<dbReference type="InterPro" id="IPR001288">
    <property type="entry name" value="Translation_initiation_fac_3"/>
</dbReference>
<dbReference type="GO" id="GO:0032790">
    <property type="term" value="P:ribosome disassembly"/>
    <property type="evidence" value="ECO:0007669"/>
    <property type="project" value="TreeGrafter"/>
</dbReference>
<evidence type="ECO:0000256" key="1">
    <source>
        <dbReference type="ARBA" id="ARBA00005439"/>
    </source>
</evidence>
<dbReference type="HAMAP" id="MF_00080">
    <property type="entry name" value="IF_3"/>
    <property type="match status" value="1"/>
</dbReference>
<evidence type="ECO:0000259" key="8">
    <source>
        <dbReference type="Pfam" id="PF05198"/>
    </source>
</evidence>
<reference evidence="9" key="1">
    <citation type="journal article" date="2021" name="PeerJ">
        <title>Extensive microbial diversity within the chicken gut microbiome revealed by metagenomics and culture.</title>
        <authorList>
            <person name="Gilroy R."/>
            <person name="Ravi A."/>
            <person name="Getino M."/>
            <person name="Pursley I."/>
            <person name="Horton D.L."/>
            <person name="Alikhan N.F."/>
            <person name="Baker D."/>
            <person name="Gharbi K."/>
            <person name="Hall N."/>
            <person name="Watson M."/>
            <person name="Adriaenssens E.M."/>
            <person name="Foster-Nyarko E."/>
            <person name="Jarju S."/>
            <person name="Secka A."/>
            <person name="Antonio M."/>
            <person name="Oren A."/>
            <person name="Chaudhuri R.R."/>
            <person name="La Ragione R."/>
            <person name="Hildebrand F."/>
            <person name="Pallen M.J."/>
        </authorList>
    </citation>
    <scope>NUCLEOTIDE SEQUENCE</scope>
    <source>
        <strain evidence="9">14975</strain>
    </source>
</reference>
<evidence type="ECO:0000256" key="2">
    <source>
        <dbReference type="ARBA" id="ARBA00022540"/>
    </source>
</evidence>
<feature type="compositionally biased region" description="Polar residues" evidence="6">
    <location>
        <begin position="1"/>
        <end position="12"/>
    </location>
</feature>